<gene>
    <name evidence="4" type="ORF">FB192DRAFT_1400549</name>
</gene>
<evidence type="ECO:0000313" key="4">
    <source>
        <dbReference type="EMBL" id="KAF1797560.1"/>
    </source>
</evidence>
<feature type="compositionally biased region" description="Basic and acidic residues" evidence="2">
    <location>
        <begin position="68"/>
        <end position="86"/>
    </location>
</feature>
<dbReference type="EMBL" id="JAAECE010000009">
    <property type="protein sequence ID" value="KAF1797560.1"/>
    <property type="molecule type" value="Genomic_DNA"/>
</dbReference>
<evidence type="ECO:0000259" key="3">
    <source>
        <dbReference type="SMART" id="SM00993"/>
    </source>
</evidence>
<organism evidence="4 5">
    <name type="scientific">Mucor circinelloides f. lusitanicus</name>
    <name type="common">Mucor racemosus var. lusitanicus</name>
    <dbReference type="NCBI Taxonomy" id="29924"/>
    <lineage>
        <taxon>Eukaryota</taxon>
        <taxon>Fungi</taxon>
        <taxon>Fungi incertae sedis</taxon>
        <taxon>Mucoromycota</taxon>
        <taxon>Mucoromycotina</taxon>
        <taxon>Mucoromycetes</taxon>
        <taxon>Mucorales</taxon>
        <taxon>Mucorineae</taxon>
        <taxon>Mucoraceae</taxon>
        <taxon>Mucor</taxon>
    </lineage>
</organism>
<dbReference type="InterPro" id="IPR046757">
    <property type="entry name" value="YL1_N"/>
</dbReference>
<feature type="compositionally biased region" description="Acidic residues" evidence="2">
    <location>
        <begin position="23"/>
        <end position="67"/>
    </location>
</feature>
<feature type="domain" description="Vps72/YL1 C-terminal" evidence="3">
    <location>
        <begin position="359"/>
        <end position="388"/>
    </location>
</feature>
<dbReference type="AlphaFoldDB" id="A0A8H4B904"/>
<name>A0A8H4B904_MUCCL</name>
<keyword evidence="4" id="KW-0238">DNA-binding</keyword>
<feature type="compositionally biased region" description="Low complexity" evidence="2">
    <location>
        <begin position="244"/>
        <end position="257"/>
    </location>
</feature>
<feature type="compositionally biased region" description="Basic and acidic residues" evidence="2">
    <location>
        <begin position="1"/>
        <end position="11"/>
    </location>
</feature>
<dbReference type="Proteomes" id="UP000469890">
    <property type="component" value="Unassembled WGS sequence"/>
</dbReference>
<dbReference type="SMART" id="SM00993">
    <property type="entry name" value="YL1_C"/>
    <property type="match status" value="1"/>
</dbReference>
<dbReference type="InterPro" id="IPR013272">
    <property type="entry name" value="Vps72/YL1_C"/>
</dbReference>
<feature type="compositionally biased region" description="Polar residues" evidence="2">
    <location>
        <begin position="260"/>
        <end position="278"/>
    </location>
</feature>
<dbReference type="Pfam" id="PF08265">
    <property type="entry name" value="YL1_C"/>
    <property type="match status" value="1"/>
</dbReference>
<accession>A0A8H4B904</accession>
<feature type="compositionally biased region" description="Polar residues" evidence="2">
    <location>
        <begin position="143"/>
        <end position="153"/>
    </location>
</feature>
<dbReference type="Pfam" id="PF05764">
    <property type="entry name" value="YL1"/>
    <property type="match status" value="1"/>
</dbReference>
<protein>
    <submittedName>
        <fullName evidence="4">YL1 nuclear family DNA-binding protein</fullName>
    </submittedName>
</protein>
<sequence>MSLVQERERRPNAGSRMRALLDQEVDMEELFEYRDSDEEDEEFSTQAVEEEEEDKVDSDFDLDSSEGEQEHIEEGEAMDKELDKAEKRARRAATFNPPPSAAAAKPRKPTTIDPEKKPSEKRKRRSRSTTMDQDEKGGERSTRFSSRKNTVLNRQHVEDQLRRHEKRRALLPKRDRPVINKLTQEELLAEAAITEEINRDSLLEWQQMEAERKANAKKKDKRGIFGQFVRYYSFAENDGPVLRNDSNPADDNNNEAAPTTEISHTAATQSNMEADTTMTDANGPDWQISSNADLMGRNLISFMDNSIAMDAQQQQQAYPLYGKRSGAGGTDADKDLENADLIDQLSDWLVRPSKPNRPVICPITGEVAKYKDPSTGIPYANITAYQVIRACLHHEMRWAPASGIYLGYIPSAKGVPEGWDAAI</sequence>
<feature type="region of interest" description="Disordered" evidence="2">
    <location>
        <begin position="1"/>
        <end position="169"/>
    </location>
</feature>
<comment type="similarity">
    <text evidence="1">Belongs to the VPS72/YL1 family.</text>
</comment>
<dbReference type="PANTHER" id="PTHR13275">
    <property type="entry name" value="YL-1 PROTEIN TRANSCRIPTION FACTOR-LIKE 1"/>
    <property type="match status" value="1"/>
</dbReference>
<reference evidence="4 5" key="1">
    <citation type="submission" date="2019-09" db="EMBL/GenBank/DDBJ databases">
        <authorList>
            <consortium name="DOE Joint Genome Institute"/>
            <person name="Mondo S.J."/>
            <person name="Navarro-Mendoza M.I."/>
            <person name="Perez-Arques C."/>
            <person name="Panchal S."/>
            <person name="Nicolas F.E."/>
            <person name="Ganguly P."/>
            <person name="Pangilinan J."/>
            <person name="Grigoriev I."/>
            <person name="Heitman J."/>
            <person name="Sanya K."/>
            <person name="Garre V."/>
        </authorList>
    </citation>
    <scope>NUCLEOTIDE SEQUENCE [LARGE SCALE GENOMIC DNA]</scope>
    <source>
        <strain evidence="4 5">MU402</strain>
    </source>
</reference>
<evidence type="ECO:0000256" key="2">
    <source>
        <dbReference type="SAM" id="MobiDB-lite"/>
    </source>
</evidence>
<evidence type="ECO:0000313" key="5">
    <source>
        <dbReference type="Proteomes" id="UP000469890"/>
    </source>
</evidence>
<dbReference type="PANTHER" id="PTHR13275:SF4">
    <property type="entry name" value="VACUOLAR PROTEIN SORTING-ASSOCIATED PROTEIN 72 HOMOLOG"/>
    <property type="match status" value="1"/>
</dbReference>
<dbReference type="GO" id="GO:0003677">
    <property type="term" value="F:DNA binding"/>
    <property type="evidence" value="ECO:0007669"/>
    <property type="project" value="UniProtKB-KW"/>
</dbReference>
<feature type="region of interest" description="Disordered" evidence="2">
    <location>
        <begin position="239"/>
        <end position="278"/>
    </location>
</feature>
<dbReference type="GO" id="GO:0005634">
    <property type="term" value="C:nucleus"/>
    <property type="evidence" value="ECO:0007669"/>
    <property type="project" value="TreeGrafter"/>
</dbReference>
<feature type="compositionally biased region" description="Basic and acidic residues" evidence="2">
    <location>
        <begin position="133"/>
        <end position="142"/>
    </location>
</feature>
<proteinExistence type="inferred from homology"/>
<comment type="caution">
    <text evidence="4">The sequence shown here is derived from an EMBL/GenBank/DDBJ whole genome shotgun (WGS) entry which is preliminary data.</text>
</comment>
<evidence type="ECO:0000256" key="1">
    <source>
        <dbReference type="ARBA" id="ARBA00006832"/>
    </source>
</evidence>